<evidence type="ECO:0000256" key="1">
    <source>
        <dbReference type="SAM" id="Phobius"/>
    </source>
</evidence>
<keyword evidence="4" id="KW-1185">Reference proteome</keyword>
<dbReference type="EMBL" id="OZ023705">
    <property type="protein sequence ID" value="CAK9874070.1"/>
    <property type="molecule type" value="Genomic_DNA"/>
</dbReference>
<keyword evidence="1" id="KW-0472">Membrane</keyword>
<dbReference type="InterPro" id="IPR023801">
    <property type="entry name" value="His_deacetylse_dom"/>
</dbReference>
<protein>
    <recommendedName>
        <fullName evidence="2">Histone deacetylase domain-containing protein</fullName>
    </recommendedName>
</protein>
<feature type="transmembrane region" description="Helical" evidence="1">
    <location>
        <begin position="71"/>
        <end position="93"/>
    </location>
</feature>
<keyword evidence="1" id="KW-1133">Transmembrane helix</keyword>
<dbReference type="Pfam" id="PF00850">
    <property type="entry name" value="Hist_deacetyl"/>
    <property type="match status" value="1"/>
</dbReference>
<dbReference type="PANTHER" id="PTHR10625">
    <property type="entry name" value="HISTONE DEACETYLASE HDAC1-RELATED"/>
    <property type="match status" value="1"/>
</dbReference>
<dbReference type="InterPro" id="IPR037138">
    <property type="entry name" value="His_deacetylse_dom_sf"/>
</dbReference>
<name>A0ABP1BF77_9BRYO</name>
<feature type="transmembrane region" description="Helical" evidence="1">
    <location>
        <begin position="108"/>
        <end position="129"/>
    </location>
</feature>
<sequence>MKAVSSKSYGKHQHKALASPYDSIFFNNGSSKSALLAAGSVIEVADQVAQGKLKAGAAIVRPPGHHAKADAAMGFCLFSNVAACTLRIIWAVFAHSVYPNMDFVPAEFLLLFENCVIEPFIISVFKPIFSTLMKFRSFSMVFVLKFSANCDLKKGIFWSRKRYFESVLLNVYSSLLNVVRL</sequence>
<accession>A0ABP1BF77</accession>
<dbReference type="PANTHER" id="PTHR10625:SF25">
    <property type="entry name" value="HISTONE DEACETYLASE 18-RELATED"/>
    <property type="match status" value="1"/>
</dbReference>
<feature type="domain" description="Histone deacetylase" evidence="2">
    <location>
        <begin position="16"/>
        <end position="84"/>
    </location>
</feature>
<dbReference type="Gene3D" id="3.40.800.20">
    <property type="entry name" value="Histone deacetylase domain"/>
    <property type="match status" value="1"/>
</dbReference>
<dbReference type="InterPro" id="IPR023696">
    <property type="entry name" value="Ureohydrolase_dom_sf"/>
</dbReference>
<gene>
    <name evidence="3" type="ORF">CSSPJE1EN2_LOCUS16511</name>
</gene>
<keyword evidence="1" id="KW-0812">Transmembrane</keyword>
<evidence type="ECO:0000313" key="4">
    <source>
        <dbReference type="Proteomes" id="UP001497522"/>
    </source>
</evidence>
<proteinExistence type="predicted"/>
<dbReference type="Proteomes" id="UP001497522">
    <property type="component" value="Chromosome 4"/>
</dbReference>
<evidence type="ECO:0000313" key="3">
    <source>
        <dbReference type="EMBL" id="CAK9874070.1"/>
    </source>
</evidence>
<evidence type="ECO:0000259" key="2">
    <source>
        <dbReference type="Pfam" id="PF00850"/>
    </source>
</evidence>
<organism evidence="3 4">
    <name type="scientific">Sphagnum jensenii</name>
    <dbReference type="NCBI Taxonomy" id="128206"/>
    <lineage>
        <taxon>Eukaryota</taxon>
        <taxon>Viridiplantae</taxon>
        <taxon>Streptophyta</taxon>
        <taxon>Embryophyta</taxon>
        <taxon>Bryophyta</taxon>
        <taxon>Sphagnophytina</taxon>
        <taxon>Sphagnopsida</taxon>
        <taxon>Sphagnales</taxon>
        <taxon>Sphagnaceae</taxon>
        <taxon>Sphagnum</taxon>
    </lineage>
</organism>
<reference evidence="3" key="1">
    <citation type="submission" date="2024-03" db="EMBL/GenBank/DDBJ databases">
        <authorList>
            <consortium name="ELIXIR-Norway"/>
            <consortium name="Elixir Norway"/>
        </authorList>
    </citation>
    <scope>NUCLEOTIDE SEQUENCE</scope>
</reference>
<dbReference type="SUPFAM" id="SSF52768">
    <property type="entry name" value="Arginase/deacetylase"/>
    <property type="match status" value="1"/>
</dbReference>